<feature type="domain" description="Mononegavirus-type SAM-dependent 2'-O-MTase" evidence="24">
    <location>
        <begin position="1797"/>
        <end position="1997"/>
    </location>
</feature>
<evidence type="ECO:0000256" key="20">
    <source>
        <dbReference type="ARBA" id="ARBA00048548"/>
    </source>
</evidence>
<keyword evidence="10" id="KW-0378">Hydrolase</keyword>
<dbReference type="EC" id="2.7.7.88" evidence="21"/>
<dbReference type="Pfam" id="PF14318">
    <property type="entry name" value="Mononeg_mRNAcap"/>
    <property type="match status" value="1"/>
</dbReference>
<dbReference type="InterPro" id="IPR014023">
    <property type="entry name" value="Mononeg_RNA_pol_cat"/>
</dbReference>
<evidence type="ECO:0000256" key="11">
    <source>
        <dbReference type="ARBA" id="ARBA00022840"/>
    </source>
</evidence>
<keyword evidence="14 21" id="KW-0506">mRNA capping</keyword>
<dbReference type="EMBL" id="MZ209613">
    <property type="protein sequence ID" value="UHK03262.1"/>
    <property type="molecule type" value="Viral_cRNA"/>
</dbReference>
<organism evidence="25 26">
    <name type="scientific">Hangzhou scotinophara lurida lispivirus 1</name>
    <dbReference type="NCBI Taxonomy" id="2905569"/>
    <lineage>
        <taxon>Viruses</taxon>
        <taxon>Riboviria</taxon>
        <taxon>Orthornavirae</taxon>
        <taxon>Negarnaviricota</taxon>
        <taxon>Haploviricotina</taxon>
        <taxon>Monjiviricetes</taxon>
        <taxon>Mononegavirales</taxon>
        <taxon>Lispiviridae</taxon>
        <taxon>Arlivirus</taxon>
        <taxon>Arlivirus hangzhouense</taxon>
    </lineage>
</organism>
<comment type="catalytic activity">
    <reaction evidence="18 21">
        <text>a 5'-end (5'-triphosphoguanosine)-adenylyl-adenylyl-cytidylyl-adenosine in mRNA + S-adenosyl-L-methionine = a 5'-end (5'-triphosphoguanosine)-(2'-O-methyladenylyl)-adenylyl-cytidylyl-adenosine in mRNA + S-adenosyl-L-homocysteine + H(+)</text>
        <dbReference type="Rhea" id="RHEA:65380"/>
        <dbReference type="Rhea" id="RHEA-COMP:16797"/>
        <dbReference type="Rhea" id="RHEA-COMP:16801"/>
        <dbReference type="ChEBI" id="CHEBI:15378"/>
        <dbReference type="ChEBI" id="CHEBI:57856"/>
        <dbReference type="ChEBI" id="CHEBI:59789"/>
        <dbReference type="ChEBI" id="CHEBI:156482"/>
        <dbReference type="ChEBI" id="CHEBI:156484"/>
    </reaction>
</comment>
<protein>
    <recommendedName>
        <fullName evidence="21">RNA-directed RNA polymerase L</fullName>
        <shortName evidence="21">Protein L</shortName>
    </recommendedName>
    <alternativeName>
        <fullName evidence="21">Large structural protein</fullName>
    </alternativeName>
    <alternativeName>
        <fullName evidence="21">Replicase</fullName>
    </alternativeName>
    <alternativeName>
        <fullName evidence="21">Transcriptase</fullName>
    </alternativeName>
    <domain>
        <recommendedName>
            <fullName evidence="21">RNA-directed RNA polymerase</fullName>
            <ecNumber evidence="21">2.7.7.48</ecNumber>
        </recommendedName>
    </domain>
    <domain>
        <recommendedName>
            <fullName evidence="21">GTP phosphohydrolase</fullName>
            <ecNumber evidence="21">3.6.1.-</ecNumber>
        </recommendedName>
    </domain>
    <domain>
        <recommendedName>
            <fullName evidence="21">GDP polyribonucleotidyltransferase</fullName>
            <ecNumber evidence="21">2.7.7.88</ecNumber>
        </recommendedName>
        <alternativeName>
            <fullName evidence="21">PRNTase</fullName>
        </alternativeName>
    </domain>
    <domain>
        <recommendedName>
            <fullName evidence="21">mRNA (nucleoside-2'-O-)-methyltransferase</fullName>
            <shortName evidence="21">N1-2'-O-MTase</shortName>
            <ecNumber evidence="21">2.1.1.-</ecNumber>
        </recommendedName>
    </domain>
    <domain>
        <recommendedName>
            <fullName evidence="21">mRNA (guanine-N(7)-)-methyltransferase</fullName>
            <shortName evidence="21">G-N7-MTase</shortName>
        </recommendedName>
    </domain>
</protein>
<keyword evidence="9 21" id="KW-0547">Nucleotide-binding</keyword>
<keyword evidence="5 21" id="KW-0507">mRNA processing</keyword>
<comment type="subcellular location">
    <subcellularLocation>
        <location evidence="21">Virion</location>
    </subcellularLocation>
    <subcellularLocation>
        <location evidence="21">Host cytoplasm</location>
    </subcellularLocation>
</comment>
<accession>A0A8K1XB67</accession>
<keyword evidence="8 21" id="KW-0548">Nucleotidyltransferase</keyword>
<evidence type="ECO:0000256" key="2">
    <source>
        <dbReference type="ARBA" id="ARBA00007934"/>
    </source>
</evidence>
<dbReference type="GO" id="GO:0016787">
    <property type="term" value="F:hydrolase activity"/>
    <property type="evidence" value="ECO:0007669"/>
    <property type="project" value="UniProtKB-KW"/>
</dbReference>
<dbReference type="Pfam" id="PF14314">
    <property type="entry name" value="Methyltrans_Mon_2nd"/>
    <property type="match status" value="1"/>
</dbReference>
<evidence type="ECO:0000256" key="12">
    <source>
        <dbReference type="ARBA" id="ARBA00022844"/>
    </source>
</evidence>
<keyword evidence="4 21" id="KW-0489">Methyltransferase</keyword>
<dbReference type="GO" id="GO:0003968">
    <property type="term" value="F:RNA-directed RNA polymerase activity"/>
    <property type="evidence" value="ECO:0007669"/>
    <property type="project" value="UniProtKB-KW"/>
</dbReference>
<keyword evidence="6 21" id="KW-0808">Transferase</keyword>
<evidence type="ECO:0000256" key="3">
    <source>
        <dbReference type="ARBA" id="ARBA00022484"/>
    </source>
</evidence>
<comment type="function">
    <text evidence="1 21">RNA-directed RNA polymerase that catalyzes the replication of viral genomic RNA. The template is composed of the viral RNA tightly encapsidated by the nucleoprotein (N). The replicase mode is dependent on intracellular N protein concentration. In this mode, the polymerase replicates the whole viral genome without recognizing transcriptional signals, and the replicated genome is not caped or polyadenylated.</text>
</comment>
<keyword evidence="15" id="KW-0511">Multifunctional enzyme</keyword>
<keyword evidence="11 21" id="KW-0067">ATP-binding</keyword>
<feature type="domain" description="RdRp catalytic" evidence="23">
    <location>
        <begin position="645"/>
        <end position="858"/>
    </location>
</feature>
<proteinExistence type="inferred from homology"/>
<reference evidence="25" key="1">
    <citation type="submission" date="2021-05" db="EMBL/GenBank/DDBJ databases">
        <authorList>
            <person name="Feng G."/>
        </authorList>
    </citation>
    <scope>NUCLEOTIDE SEQUENCE</scope>
    <source>
        <strain evidence="25">DHCFY129100</strain>
    </source>
</reference>
<evidence type="ECO:0000256" key="16">
    <source>
        <dbReference type="ARBA" id="ARBA00024494"/>
    </source>
</evidence>
<evidence type="ECO:0000259" key="23">
    <source>
        <dbReference type="PROSITE" id="PS50526"/>
    </source>
</evidence>
<comment type="catalytic activity">
    <reaction evidence="20 21">
        <text>GTP + H2O = GDP + phosphate + H(+)</text>
        <dbReference type="Rhea" id="RHEA:19669"/>
        <dbReference type="ChEBI" id="CHEBI:15377"/>
        <dbReference type="ChEBI" id="CHEBI:15378"/>
        <dbReference type="ChEBI" id="CHEBI:37565"/>
        <dbReference type="ChEBI" id="CHEBI:43474"/>
        <dbReference type="ChEBI" id="CHEBI:58189"/>
    </reaction>
</comment>
<comment type="catalytic activity">
    <reaction evidence="17 21">
        <text>a 5'-end (5'-triphosphoguanosine)-(2'-O-methyladenylyl)-adenylyl-cytidylyl-adenosine in mRNA + S-adenosyl-L-methionine = a 5'-end (N(7)-methyl 5'-triphosphoguanosine)-(2'-O-methyladenylyl)-adenylyl-cytidylyl-adenosine in mRNA + S-adenosyl-L-homocysteine</text>
        <dbReference type="Rhea" id="RHEA:65440"/>
        <dbReference type="Rhea" id="RHEA-COMP:16798"/>
        <dbReference type="Rhea" id="RHEA-COMP:16801"/>
        <dbReference type="ChEBI" id="CHEBI:57856"/>
        <dbReference type="ChEBI" id="CHEBI:59789"/>
        <dbReference type="ChEBI" id="CHEBI:156482"/>
        <dbReference type="ChEBI" id="CHEBI:156483"/>
    </reaction>
</comment>
<dbReference type="InterPro" id="IPR016269">
    <property type="entry name" value="RNA-dir_pol_paramyxovirus"/>
</dbReference>
<dbReference type="EC" id="2.1.1.-" evidence="21"/>
<evidence type="ECO:0000256" key="21">
    <source>
        <dbReference type="PIRNR" id="PIRNR000830"/>
    </source>
</evidence>
<evidence type="ECO:0000256" key="22">
    <source>
        <dbReference type="SAM" id="Coils"/>
    </source>
</evidence>
<keyword evidence="3 21" id="KW-0696">RNA-directed RNA polymerase</keyword>
<dbReference type="EC" id="2.7.7.48" evidence="21"/>
<evidence type="ECO:0000256" key="8">
    <source>
        <dbReference type="ARBA" id="ARBA00022695"/>
    </source>
</evidence>
<evidence type="ECO:0000256" key="17">
    <source>
        <dbReference type="ARBA" id="ARBA00024499"/>
    </source>
</evidence>
<evidence type="ECO:0000259" key="24">
    <source>
        <dbReference type="PROSITE" id="PS51590"/>
    </source>
</evidence>
<keyword evidence="7 21" id="KW-0949">S-adenosyl-L-methionine</keyword>
<comment type="function">
    <text evidence="21">RNA-directed RNA polymerase that catalyzes the transcription of viral mRNAs, their capping and polyadenylation. The template is composed of the viral RNA tightly encapsidated by the nucleoprotein (N). The viral polymerase binds to the genomic RNA at the 3' leader promoter, and transcribes subsequently all viral mRNAs with a decreasing efficiency. The first gene is the most transcribed, and the last the least transcribed. The viral phosphoprotein acts as a processivity factor. Capping is concomitant with initiation of mRNA transcription. Indeed, a GDP polyribonucleotidyl transferase (PRNTase) adds the cap structure when the nascent RNA chain length has reached few nucleotides. Ribose 2'-O methylation of viral mRNA cap precedes and facilitates subsequent guanine-N-7 methylation, both activities being carried by the viral polymerase. Polyadenylation of mRNAs occur by a stuttering mechanism at a slipery stop site present at the end viral genes. After finishing transcription of a mRNA, the polymerase can resume transcription of the downstream gene.</text>
</comment>
<name>A0A8K1XB67_9MONO</name>
<keyword evidence="21" id="KW-1035">Host cytoplasm</keyword>
<sequence length="2203" mass="257470">MDFLDYQDENLFNKKEQKPFLPDLHLKSALTPDLITELGDLITGVINSPIDQDLNKYYNSLLTMIKEISYRRQVDLNIVYGLRSVNYITRLWSPTIDPFDDKINSILINNYNIFRNYLRIGSLQTEEIVNNLLNRDTPDEEIKKLICGQKQETLRTLIKEGKEYFEIYQKTLQEKIESTTSHSFRIKMAHCVEVTNNKNLYTLFKKVDRLNLLRNKMLKLQMKRKHLFSYFSVFTENDSVFSDQFCCIFLEGGLCVLLSYDQLLLIVDTVSSRFLTLLFILLHPKDQSVNLPSKDLLQDFYKWGDDIINKYGNEGYNVVKQIEPICIAVYLRNWDKLYDANKFLNHLIDKAEEEYKEELIKLVSILNNCKNPNQLFELFGLYRHMGHPFVDETLGCKKMKEVTREIIEIDWDDLTNCLGACKKHFIINYIKVNKNWPKVRDEETHDRLLDTLGNKEDKDSLDSFSDFIKQRLLNINEYEVSYPLSYWSCIKFAKTFDYNDFEDFTVLLSDTAISPTRDCWGSLYNPKRLKVKMKRNWDYSRRTLINILRREKFSMEEIRYLIEKWSLPLLWKIICLHSKERELKIAARLFAMMVLEMRMYFAGTEKNISDTIFKYVPNQTMTNSEAELNNKLLNLTNLKMRKDRIAITFSLDMDKFNNRWRYDSTKPFFEMIDELFGTNSLYQNTHRFFEECYYCLASYNHVPEYLKKDPEFRLDKLSIQEQIKINSELGKLQRKNFEKESDTTWKGQGGGCEGLRQKGWTFIITSALSATEEITHVKSYIIGQGDNQVIVVLFPKLVEDVSDEEYIVNNFEILSKQIEDYKEVLEKNINGLGMKLKLEETWVSTSLMNYGKEILVNGCYLSSSLKRISRAYSDVNEVYPTLSTRISSIFSSCHSTSAKSFDQVIPYTIGSTLCLYTFDQEVRGKGISNFDLNNVSDMKQKVSLITNPLLTDEEARIFLGLNKEIGGYPVMPFTEYLFRGHPDPINTYFTNLIKGSKTIKEFKKIQIYICTSYQNQKDQVNYQKLIQDPVSLNWKTASMDTGEITKVLESNIRKIVVNREINKLLNHSDVKENKEVIDYLSTTTPFIPRVLNEIFRHSPEGAKLHYLSIISDMKTMKEMMSAKDAKTLIRFIEQSENKILKYVVKLIEIIKRIRIEDHMTEIDQWINSFYTSEVITNYQWERKVEGSRIPHPGQQFELCPISKEGCWMCELDIEGFKEHIEYILDNTKEHLVHKNERESDYRKFNRGPFQPYTGSSTKEKRSKSLINFPRSDKALQASQNLFRIQDWVISQNSSLQTFIINLIKSRTEIPLEIIRMASGKYYGGSVIHRFQDVVTKHACRPNSRPNIFSHVYMSSDKMGEYSGGKDNFYIHFQSVFLYGLSLINLIDFWEEMRPINAFHLHVINYNALKPIEESLITTPITIPPKVKSLKGSKLLFSSFSEYVDKCSSLEIDNNRLIDPKCQTEKLKEMIGPSFGIIIYAYMLDQSMPLIQGTSTCDIGETIHCPITLNDIKTFGLTPIFQDVGVYWFMDNIREILTFSHESQVSIEEAAELLVKRISPSLFNFIRPLMCSGEVINSFLSQGWLPRSSQYPMNGQSLEKIYQQIMLSGIHKFLKSQKPFNILIPYKSLSINRLILIYFYSLILFSNFKNIVSRLKYIDIITRQFYKLMNQEELRMTELLNYYLLLSVKDNRLIVPSFDQQVSVSVCGPESWIKEYKGHLNQLSKIMVTNLTRDKNHLRLKTKTAVAEVKDILNLIPKRYNKTIIAATDLTSRQRVPNENMNDLIGNEIKGRWTHINRLSGLYSTAHYKYSELFCLIPVEKFQVSINLAEGAGGVAKICSQWFDCSKVVYNSLLDLKDFVSQRAVDYIPPELRYLKNNTNIQILGVIESIRTGGNLLNDQVIDIYSRLIKNEVAFPSIMTMDAEISGIMTETSITKLITNTCLLFNLLPVGSYLIIKTFYWYRYCFNKNCTYIFKNFNNLKIIKPFFSSIENTEVFLLVKKVREFKLINYSDSCLNLTLPDAIPRLTLIESKDELLPLDNHQKLTLHSKYIKLGFTSNLEHSINCFLDDIIDYSKFLADPLHEISSKIDTLTHYIRFKLERSGRDLRQKRVSKFYTMVKNKNLSESLDLKRISYIFINLYILKDLLVSKKLNLSWLDEKIVIKSVTTKDKLYVINIVKEEWYKLYKRYLNRIVGHLDLGIVIPH</sequence>
<evidence type="ECO:0000256" key="14">
    <source>
        <dbReference type="ARBA" id="ARBA00023042"/>
    </source>
</evidence>
<comment type="catalytic activity">
    <reaction evidence="19">
        <text>a 5'-end (5'-triphosphoguanosine)-adenylyl-adenylyl-cytidylyl-adenosine in mRNA + 2 S-adenosyl-L-methionine = a 5'-end (N(7)-methyl 5'-triphosphoguanosine)-(2'-O-methyladenylyl)-adenylyl-cytidylyl-adenosine in mRNA + 2 S-adenosyl-L-homocysteine + H(+)</text>
        <dbReference type="Rhea" id="RHEA:65376"/>
        <dbReference type="Rhea" id="RHEA-COMP:16797"/>
        <dbReference type="Rhea" id="RHEA-COMP:16798"/>
        <dbReference type="ChEBI" id="CHEBI:15378"/>
        <dbReference type="ChEBI" id="CHEBI:57856"/>
        <dbReference type="ChEBI" id="CHEBI:59789"/>
        <dbReference type="ChEBI" id="CHEBI:156483"/>
        <dbReference type="ChEBI" id="CHEBI:156484"/>
        <dbReference type="EC" id="2.1.1.375"/>
    </reaction>
</comment>
<evidence type="ECO:0000313" key="25">
    <source>
        <dbReference type="EMBL" id="UHK03262.1"/>
    </source>
</evidence>
<comment type="similarity">
    <text evidence="2 21">Belongs to the paramyxovirus L protein family.</text>
</comment>
<evidence type="ECO:0000256" key="15">
    <source>
        <dbReference type="ARBA" id="ARBA00023268"/>
    </source>
</evidence>
<evidence type="ECO:0000256" key="5">
    <source>
        <dbReference type="ARBA" id="ARBA00022664"/>
    </source>
</evidence>
<dbReference type="InterPro" id="IPR039530">
    <property type="entry name" value="L_methyltransferase_rhabdo"/>
</dbReference>
<dbReference type="PIRSF" id="PIRSF000830">
    <property type="entry name" value="RNA_pol_ParamyxoV"/>
    <property type="match status" value="1"/>
</dbReference>
<dbReference type="PROSITE" id="PS51590">
    <property type="entry name" value="SAM_MT_MNV_L"/>
    <property type="match status" value="1"/>
</dbReference>
<keyword evidence="12 21" id="KW-0946">Virion</keyword>
<dbReference type="GO" id="GO:0004482">
    <property type="term" value="F:mRNA 5'-cap (guanine-N7-)-methyltransferase activity"/>
    <property type="evidence" value="ECO:0007669"/>
    <property type="project" value="InterPro"/>
</dbReference>
<evidence type="ECO:0000256" key="9">
    <source>
        <dbReference type="ARBA" id="ARBA00022741"/>
    </source>
</evidence>
<gene>
    <name evidence="25" type="ORF">FSLLV1_gp5</name>
</gene>
<dbReference type="Proteomes" id="UP001157408">
    <property type="component" value="Segment"/>
</dbReference>
<evidence type="ECO:0000256" key="6">
    <source>
        <dbReference type="ARBA" id="ARBA00022679"/>
    </source>
</evidence>
<dbReference type="EC" id="3.6.1.-" evidence="21"/>
<evidence type="ECO:0000256" key="19">
    <source>
        <dbReference type="ARBA" id="ARBA00047370"/>
    </source>
</evidence>
<evidence type="ECO:0000313" key="26">
    <source>
        <dbReference type="Proteomes" id="UP001157408"/>
    </source>
</evidence>
<dbReference type="PROSITE" id="PS50526">
    <property type="entry name" value="RDRP_SSRNA_NEG_NONSEG"/>
    <property type="match status" value="1"/>
</dbReference>
<evidence type="ECO:0000256" key="18">
    <source>
        <dbReference type="ARBA" id="ARBA00047332"/>
    </source>
</evidence>
<comment type="catalytic activity">
    <reaction evidence="21">
        <text>RNA(n) + a ribonucleoside 5'-triphosphate = RNA(n+1) + diphosphate</text>
        <dbReference type="Rhea" id="RHEA:21248"/>
        <dbReference type="Rhea" id="RHEA-COMP:14527"/>
        <dbReference type="Rhea" id="RHEA-COMP:17342"/>
        <dbReference type="ChEBI" id="CHEBI:33019"/>
        <dbReference type="ChEBI" id="CHEBI:61557"/>
        <dbReference type="ChEBI" id="CHEBI:140395"/>
        <dbReference type="EC" id="2.7.7.48"/>
    </reaction>
</comment>
<keyword evidence="22" id="KW-0175">Coiled coil</keyword>
<evidence type="ECO:0000256" key="1">
    <source>
        <dbReference type="ARBA" id="ARBA00003132"/>
    </source>
</evidence>
<dbReference type="GO" id="GO:0030430">
    <property type="term" value="C:host cell cytoplasm"/>
    <property type="evidence" value="ECO:0007669"/>
    <property type="project" value="UniProtKB-SubCell"/>
</dbReference>
<dbReference type="InterPro" id="IPR026890">
    <property type="entry name" value="Mononeg_mRNAcap"/>
</dbReference>
<dbReference type="Pfam" id="PF00946">
    <property type="entry name" value="Mononeg_RNA_pol"/>
    <property type="match status" value="1"/>
</dbReference>
<dbReference type="GO" id="GO:0005524">
    <property type="term" value="F:ATP binding"/>
    <property type="evidence" value="ECO:0007669"/>
    <property type="project" value="UniProtKB-KW"/>
</dbReference>
<comment type="catalytic activity">
    <reaction evidence="16">
        <text>a 5'-end triphospho-adenylyl-adenylyl-cytidylyl-adenosine in mRNA + GDP + H(+) = a 5'-end (5'-triphosphoguanosine)-adenylyl-adenylyl-cytidylyl-adenosine in mRNA + diphosphate</text>
        <dbReference type="Rhea" id="RHEA:65436"/>
        <dbReference type="Rhea" id="RHEA-COMP:16797"/>
        <dbReference type="Rhea" id="RHEA-COMP:16799"/>
        <dbReference type="ChEBI" id="CHEBI:15378"/>
        <dbReference type="ChEBI" id="CHEBI:33019"/>
        <dbReference type="ChEBI" id="CHEBI:58189"/>
        <dbReference type="ChEBI" id="CHEBI:156484"/>
        <dbReference type="ChEBI" id="CHEBI:156503"/>
        <dbReference type="EC" id="2.7.7.88"/>
    </reaction>
</comment>
<feature type="coiled-coil region" evidence="22">
    <location>
        <begin position="341"/>
        <end position="368"/>
    </location>
</feature>
<evidence type="ECO:0000256" key="4">
    <source>
        <dbReference type="ARBA" id="ARBA00022603"/>
    </source>
</evidence>
<dbReference type="GO" id="GO:0044423">
    <property type="term" value="C:virion component"/>
    <property type="evidence" value="ECO:0007669"/>
    <property type="project" value="UniProtKB-KW"/>
</dbReference>
<dbReference type="InterPro" id="IPR025786">
    <property type="entry name" value="Mononega_L_MeTrfase"/>
</dbReference>
<evidence type="ECO:0000256" key="10">
    <source>
        <dbReference type="ARBA" id="ARBA00022801"/>
    </source>
</evidence>
<keyword evidence="13 21" id="KW-0693">Viral RNA replication</keyword>
<keyword evidence="26" id="KW-1185">Reference proteome</keyword>
<evidence type="ECO:0000256" key="7">
    <source>
        <dbReference type="ARBA" id="ARBA00022691"/>
    </source>
</evidence>
<evidence type="ECO:0000256" key="13">
    <source>
        <dbReference type="ARBA" id="ARBA00022953"/>
    </source>
</evidence>